<dbReference type="HOGENOM" id="CLU_2743890_0_0_1"/>
<evidence type="ECO:0000313" key="3">
    <source>
        <dbReference type="Proteomes" id="UP000002051"/>
    </source>
</evidence>
<accession>G7LAT0</accession>
<dbReference type="Proteomes" id="UP000002051">
    <property type="component" value="Chromosome 8"/>
</dbReference>
<dbReference type="EMBL" id="CM001224">
    <property type="protein sequence ID" value="AET01989.2"/>
    <property type="molecule type" value="Genomic_DNA"/>
</dbReference>
<gene>
    <name evidence="1" type="ordered locus">MTR_8g026990</name>
</gene>
<reference evidence="1 3" key="1">
    <citation type="journal article" date="2011" name="Nature">
        <title>The Medicago genome provides insight into the evolution of rhizobial symbioses.</title>
        <authorList>
            <person name="Young N.D."/>
            <person name="Debelle F."/>
            <person name="Oldroyd G.E."/>
            <person name="Geurts R."/>
            <person name="Cannon S.B."/>
            <person name="Udvardi M.K."/>
            <person name="Benedito V.A."/>
            <person name="Mayer K.F."/>
            <person name="Gouzy J."/>
            <person name="Schoof H."/>
            <person name="Van de Peer Y."/>
            <person name="Proost S."/>
            <person name="Cook D.R."/>
            <person name="Meyers B.C."/>
            <person name="Spannagl M."/>
            <person name="Cheung F."/>
            <person name="De Mita S."/>
            <person name="Krishnakumar V."/>
            <person name="Gundlach H."/>
            <person name="Zhou S."/>
            <person name="Mudge J."/>
            <person name="Bharti A.K."/>
            <person name="Murray J.D."/>
            <person name="Naoumkina M.A."/>
            <person name="Rosen B."/>
            <person name="Silverstein K.A."/>
            <person name="Tang H."/>
            <person name="Rombauts S."/>
            <person name="Zhao P.X."/>
            <person name="Zhou P."/>
            <person name="Barbe V."/>
            <person name="Bardou P."/>
            <person name="Bechner M."/>
            <person name="Bellec A."/>
            <person name="Berger A."/>
            <person name="Berges H."/>
            <person name="Bidwell S."/>
            <person name="Bisseling T."/>
            <person name="Choisne N."/>
            <person name="Couloux A."/>
            <person name="Denny R."/>
            <person name="Deshpande S."/>
            <person name="Dai X."/>
            <person name="Doyle J.J."/>
            <person name="Dudez A.M."/>
            <person name="Farmer A.D."/>
            <person name="Fouteau S."/>
            <person name="Franken C."/>
            <person name="Gibelin C."/>
            <person name="Gish J."/>
            <person name="Goldstein S."/>
            <person name="Gonzalez A.J."/>
            <person name="Green P.J."/>
            <person name="Hallab A."/>
            <person name="Hartog M."/>
            <person name="Hua A."/>
            <person name="Humphray S.J."/>
            <person name="Jeong D.H."/>
            <person name="Jing Y."/>
            <person name="Jocker A."/>
            <person name="Kenton S.M."/>
            <person name="Kim D.J."/>
            <person name="Klee K."/>
            <person name="Lai H."/>
            <person name="Lang C."/>
            <person name="Lin S."/>
            <person name="Macmil S.L."/>
            <person name="Magdelenat G."/>
            <person name="Matthews L."/>
            <person name="McCorrison J."/>
            <person name="Monaghan E.L."/>
            <person name="Mun J.H."/>
            <person name="Najar F.Z."/>
            <person name="Nicholson C."/>
            <person name="Noirot C."/>
            <person name="O'Bleness M."/>
            <person name="Paule C.R."/>
            <person name="Poulain J."/>
            <person name="Prion F."/>
            <person name="Qin B."/>
            <person name="Qu C."/>
            <person name="Retzel E.F."/>
            <person name="Riddle C."/>
            <person name="Sallet E."/>
            <person name="Samain S."/>
            <person name="Samson N."/>
            <person name="Sanders I."/>
            <person name="Saurat O."/>
            <person name="Scarpelli C."/>
            <person name="Schiex T."/>
            <person name="Segurens B."/>
            <person name="Severin A.J."/>
            <person name="Sherrier D.J."/>
            <person name="Shi R."/>
            <person name="Sims S."/>
            <person name="Singer S.R."/>
            <person name="Sinharoy S."/>
            <person name="Sterck L."/>
            <person name="Viollet A."/>
            <person name="Wang B.B."/>
            <person name="Wang K."/>
            <person name="Wang M."/>
            <person name="Wang X."/>
            <person name="Warfsmann J."/>
            <person name="Weissenbach J."/>
            <person name="White D.D."/>
            <person name="White J.D."/>
            <person name="Wiley G.B."/>
            <person name="Wincker P."/>
            <person name="Xing Y."/>
            <person name="Yang L."/>
            <person name="Yao Z."/>
            <person name="Ying F."/>
            <person name="Zhai J."/>
            <person name="Zhou L."/>
            <person name="Zuber A."/>
            <person name="Denarie J."/>
            <person name="Dixon R.A."/>
            <person name="May G.D."/>
            <person name="Schwartz D.C."/>
            <person name="Rogers J."/>
            <person name="Quetier F."/>
            <person name="Town C.D."/>
            <person name="Roe B.A."/>
        </authorList>
    </citation>
    <scope>NUCLEOTIDE SEQUENCE [LARGE SCALE GENOMIC DNA]</scope>
    <source>
        <strain evidence="1">A17</strain>
        <strain evidence="2 3">cv. Jemalong A17</strain>
    </source>
</reference>
<dbReference type="PaxDb" id="3880-AET01989"/>
<evidence type="ECO:0000313" key="1">
    <source>
        <dbReference type="EMBL" id="AET01989.2"/>
    </source>
</evidence>
<protein>
    <submittedName>
        <fullName evidence="1 2">Uncharacterized protein</fullName>
    </submittedName>
</protein>
<name>G7LAT0_MEDTR</name>
<sequence length="71" mass="7681">MAPPSKSSSNHPNSNSLNFNFRFGSTFKSNYFLNPQPTATPTVSTIYSSQKDILRSGGAGAGAIKKKMEMH</sequence>
<dbReference type="EnsemblPlants" id="AET01989">
    <property type="protein sequence ID" value="AET01989"/>
    <property type="gene ID" value="MTR_8g026990"/>
</dbReference>
<dbReference type="AlphaFoldDB" id="G7LAT0"/>
<keyword evidence="3" id="KW-1185">Reference proteome</keyword>
<accession>A0A0C3XY97</accession>
<reference evidence="2" key="3">
    <citation type="submission" date="2015-04" db="UniProtKB">
        <authorList>
            <consortium name="EnsemblPlants"/>
        </authorList>
    </citation>
    <scope>IDENTIFICATION</scope>
    <source>
        <strain evidence="2">cv. Jemalong A17</strain>
    </source>
</reference>
<evidence type="ECO:0000313" key="2">
    <source>
        <dbReference type="EnsemblPlants" id="AET01989"/>
    </source>
</evidence>
<organism evidence="1 3">
    <name type="scientific">Medicago truncatula</name>
    <name type="common">Barrel medic</name>
    <name type="synonym">Medicago tribuloides</name>
    <dbReference type="NCBI Taxonomy" id="3880"/>
    <lineage>
        <taxon>Eukaryota</taxon>
        <taxon>Viridiplantae</taxon>
        <taxon>Streptophyta</taxon>
        <taxon>Embryophyta</taxon>
        <taxon>Tracheophyta</taxon>
        <taxon>Spermatophyta</taxon>
        <taxon>Magnoliopsida</taxon>
        <taxon>eudicotyledons</taxon>
        <taxon>Gunneridae</taxon>
        <taxon>Pentapetalae</taxon>
        <taxon>rosids</taxon>
        <taxon>fabids</taxon>
        <taxon>Fabales</taxon>
        <taxon>Fabaceae</taxon>
        <taxon>Papilionoideae</taxon>
        <taxon>50 kb inversion clade</taxon>
        <taxon>NPAAA clade</taxon>
        <taxon>Hologalegina</taxon>
        <taxon>IRL clade</taxon>
        <taxon>Trifolieae</taxon>
        <taxon>Medicago</taxon>
    </lineage>
</organism>
<reference evidence="1 3" key="2">
    <citation type="journal article" date="2014" name="BMC Genomics">
        <title>An improved genome release (version Mt4.0) for the model legume Medicago truncatula.</title>
        <authorList>
            <person name="Tang H."/>
            <person name="Krishnakumar V."/>
            <person name="Bidwell S."/>
            <person name="Rosen B."/>
            <person name="Chan A."/>
            <person name="Zhou S."/>
            <person name="Gentzbittel L."/>
            <person name="Childs K.L."/>
            <person name="Yandell M."/>
            <person name="Gundlach H."/>
            <person name="Mayer K.F."/>
            <person name="Schwartz D.C."/>
            <person name="Town C.D."/>
        </authorList>
    </citation>
    <scope>GENOME REANNOTATION</scope>
    <source>
        <strain evidence="2 3">cv. Jemalong A17</strain>
    </source>
</reference>
<proteinExistence type="predicted"/>